<reference evidence="1 2" key="1">
    <citation type="submission" date="2019-05" db="EMBL/GenBank/DDBJ databases">
        <title>Another draft genome of Portunus trituberculatus and its Hox gene families provides insights of decapod evolution.</title>
        <authorList>
            <person name="Jeong J.-H."/>
            <person name="Song I."/>
            <person name="Kim S."/>
            <person name="Choi T."/>
            <person name="Kim D."/>
            <person name="Ryu S."/>
            <person name="Kim W."/>
        </authorList>
    </citation>
    <scope>NUCLEOTIDE SEQUENCE [LARGE SCALE GENOMIC DNA]</scope>
    <source>
        <tissue evidence="1">Muscle</tissue>
    </source>
</reference>
<accession>A0A5B7FLQ7</accession>
<name>A0A5B7FLQ7_PORTR</name>
<evidence type="ECO:0000313" key="2">
    <source>
        <dbReference type="Proteomes" id="UP000324222"/>
    </source>
</evidence>
<proteinExistence type="predicted"/>
<dbReference type="Proteomes" id="UP000324222">
    <property type="component" value="Unassembled WGS sequence"/>
</dbReference>
<dbReference type="EMBL" id="VSRR010007194">
    <property type="protein sequence ID" value="MPC46406.1"/>
    <property type="molecule type" value="Genomic_DNA"/>
</dbReference>
<evidence type="ECO:0000313" key="1">
    <source>
        <dbReference type="EMBL" id="MPC46406.1"/>
    </source>
</evidence>
<dbReference type="AlphaFoldDB" id="A0A5B7FLQ7"/>
<comment type="caution">
    <text evidence="1">The sequence shown here is derived from an EMBL/GenBank/DDBJ whole genome shotgun (WGS) entry which is preliminary data.</text>
</comment>
<keyword evidence="2" id="KW-1185">Reference proteome</keyword>
<gene>
    <name evidence="1" type="ORF">E2C01_040126</name>
</gene>
<organism evidence="1 2">
    <name type="scientific">Portunus trituberculatus</name>
    <name type="common">Swimming crab</name>
    <name type="synonym">Neptunus trituberculatus</name>
    <dbReference type="NCBI Taxonomy" id="210409"/>
    <lineage>
        <taxon>Eukaryota</taxon>
        <taxon>Metazoa</taxon>
        <taxon>Ecdysozoa</taxon>
        <taxon>Arthropoda</taxon>
        <taxon>Crustacea</taxon>
        <taxon>Multicrustacea</taxon>
        <taxon>Malacostraca</taxon>
        <taxon>Eumalacostraca</taxon>
        <taxon>Eucarida</taxon>
        <taxon>Decapoda</taxon>
        <taxon>Pleocyemata</taxon>
        <taxon>Brachyura</taxon>
        <taxon>Eubrachyura</taxon>
        <taxon>Portunoidea</taxon>
        <taxon>Portunidae</taxon>
        <taxon>Portuninae</taxon>
        <taxon>Portunus</taxon>
    </lineage>
</organism>
<sequence>MNKMDWRACTLAASFDASDSYIERQQYNGWYNNLAHPSWGSAGDVSSPVVEESGCRHTSREEREALFPGMSAVIHKDEKEILMFVWSSTAEVAMKGFCKIFLIRHQNVYIAIWLVTYNLL</sequence>
<protein>
    <submittedName>
        <fullName evidence="1">Uncharacterized protein</fullName>
    </submittedName>
</protein>